<evidence type="ECO:0000313" key="5">
    <source>
        <dbReference type="EMBL" id="TNV86318.1"/>
    </source>
</evidence>
<dbReference type="PANTHER" id="PTHR12241">
    <property type="entry name" value="TUBULIN POLYGLUTAMYLASE"/>
    <property type="match status" value="1"/>
</dbReference>
<comment type="caution">
    <text evidence="5">The sequence shown here is derived from an EMBL/GenBank/DDBJ whole genome shotgun (WGS) entry which is preliminary data.</text>
</comment>
<evidence type="ECO:0000256" key="3">
    <source>
        <dbReference type="ARBA" id="ARBA00022840"/>
    </source>
</evidence>
<reference evidence="5" key="1">
    <citation type="submission" date="2019-06" db="EMBL/GenBank/DDBJ databases">
        <authorList>
            <person name="Zheng W."/>
        </authorList>
    </citation>
    <scope>NUCLEOTIDE SEQUENCE</scope>
    <source>
        <strain evidence="5">QDHG01</strain>
    </source>
</reference>
<keyword evidence="1" id="KW-0436">Ligase</keyword>
<gene>
    <name evidence="5" type="ORF">FGO68_gene16798</name>
</gene>
<organism evidence="5 6">
    <name type="scientific">Halteria grandinella</name>
    <dbReference type="NCBI Taxonomy" id="5974"/>
    <lineage>
        <taxon>Eukaryota</taxon>
        <taxon>Sar</taxon>
        <taxon>Alveolata</taxon>
        <taxon>Ciliophora</taxon>
        <taxon>Intramacronucleata</taxon>
        <taxon>Spirotrichea</taxon>
        <taxon>Stichotrichia</taxon>
        <taxon>Sporadotrichida</taxon>
        <taxon>Halteriidae</taxon>
        <taxon>Halteria</taxon>
    </lineage>
</organism>
<protein>
    <recommendedName>
        <fullName evidence="7">Tubulin-tyrosine ligase family protein</fullName>
    </recommendedName>
</protein>
<dbReference type="GO" id="GO:0000226">
    <property type="term" value="P:microtubule cytoskeleton organization"/>
    <property type="evidence" value="ECO:0007669"/>
    <property type="project" value="TreeGrafter"/>
</dbReference>
<dbReference type="GO" id="GO:0070740">
    <property type="term" value="F:tubulin-glutamic acid ligase activity"/>
    <property type="evidence" value="ECO:0007669"/>
    <property type="project" value="TreeGrafter"/>
</dbReference>
<feature type="region of interest" description="Disordered" evidence="4">
    <location>
        <begin position="1"/>
        <end position="84"/>
    </location>
</feature>
<sequence>MKASQMSSTSSRTSSAGKKQPVDESFVPQISPEEAERLKQQFNDNMSDDEDNSWADELTEHAPDDEYGEEDENEEYGEEGSPDRGLEEVSIALHVNEPACPSKMENGQQTPELKIVKRKRPIINVFCTEYDVVKKVAKKVNNFKLVEIEEDHEGGIHRGVGGGKLSNQWDITWHDLAITPDFLAKLEPYQKVSQFPGIYVVCRKNHLARNLMRMQRQFPEEYNFFPKTWLLPSELTDFKNQFLQYSYPAATKSTKGPSSSAVTVPKFKKSKRQTFIVKPEGLSQGKGIFLTRNIDDIMDACQQEGCVVQRYLHRPYLVDDLKFDLRIYALLHQDGIARFATEEYQAPNASNLDNLYMHLTNYAINKYNDKFQQNEDEDEDDQGHKRSLNAMLRLFQAEGHDVKKLMEEIKAIIVKTLIIGQPYLGHLYRSCQPDDLDGSMCFQILGFDIMVDSKCRPYLLEVNQSPSFSTDSPLDYKIKKTVLGDTFNLLNVSSENRAVCEQMQKEALEKRIRTGKTSKVATEDRERVRIQKLKERVDFEKGRTGGYELIFPSETNDEENKKYEGFLQKANELWDEFTTGSKFKKIKDDHKQGISHNPLQKQNTLIGGSGQQLQKKTTLQSANPTVRKLTLDKTPLPIPNKPSFLRQATITKPQQQPATLTMHKQNMPPMNLQSQSYHHQQQDMLVESFNTSELNAALTQQSTAAAEDSSRKVLHNNLKKTGSKDKIPNQNIQHYKHISKAAIPQQVVKPDDKGFIKSGESTPRGGQQKHAVKFQVQSEVKQAYPLPLAAGLNHLRTSSQGANLTAQSVHASTNDEQTSLRVKKQANMSPFRQMEHPVNVIAQEQSVRNARQELSLIDNHQYITHDQLNHISNLQKQKNQIIAKMAGLSNSVIDQRLSPSNNYYQQQQPMQKPQHKTQRSNGIHHGINHGDHIQLQQQLLNRRLHLIQPQKGGLVECIVGGGGGQTMVGNLPGLSIQHLQHMQQLCYSTKMNSTKMEGLQSTNENSKSGKLLTQAQAQSAIQQHQIQQFMQQNNLFSYQSLHNTNDSNLFMDAKNHRNLPLNHAHELTGSSQNSKLGMMPAPQANPTYGGLSIIQPKRPSYQQNIPLPQNNFIQSSPLVRPAGSAHYKNVAPVQQVSSNQHRMTLAQVLPLQQPQQQIAKRQNGSQVHSIGQPTLPQKQLMQSPVMGFFGAPGIVVGQNPLQNKQQANSAPQHELHGWRRRSGQSQDGTRGKCHAEAVRFLPH</sequence>
<dbReference type="GO" id="GO:0036064">
    <property type="term" value="C:ciliary basal body"/>
    <property type="evidence" value="ECO:0007669"/>
    <property type="project" value="TreeGrafter"/>
</dbReference>
<dbReference type="SUPFAM" id="SSF56059">
    <property type="entry name" value="Glutathione synthetase ATP-binding domain-like"/>
    <property type="match status" value="1"/>
</dbReference>
<evidence type="ECO:0000313" key="6">
    <source>
        <dbReference type="Proteomes" id="UP000785679"/>
    </source>
</evidence>
<dbReference type="GO" id="GO:0015631">
    <property type="term" value="F:tubulin binding"/>
    <property type="evidence" value="ECO:0007669"/>
    <property type="project" value="TreeGrafter"/>
</dbReference>
<name>A0A8J8P2X8_HALGN</name>
<dbReference type="PROSITE" id="PS51221">
    <property type="entry name" value="TTL"/>
    <property type="match status" value="1"/>
</dbReference>
<keyword evidence="2" id="KW-0547">Nucleotide-binding</keyword>
<dbReference type="EMBL" id="RRYP01001168">
    <property type="protein sequence ID" value="TNV86318.1"/>
    <property type="molecule type" value="Genomic_DNA"/>
</dbReference>
<feature type="region of interest" description="Disordered" evidence="4">
    <location>
        <begin position="1203"/>
        <end position="1232"/>
    </location>
</feature>
<dbReference type="Pfam" id="PF03133">
    <property type="entry name" value="TTL"/>
    <property type="match status" value="1"/>
</dbReference>
<accession>A0A8J8P2X8</accession>
<evidence type="ECO:0000256" key="1">
    <source>
        <dbReference type="ARBA" id="ARBA00022598"/>
    </source>
</evidence>
<dbReference type="PANTHER" id="PTHR12241:SF147">
    <property type="entry name" value="TUBULIN POLYGLUTAMYLASE TTLL7"/>
    <property type="match status" value="1"/>
</dbReference>
<feature type="compositionally biased region" description="Acidic residues" evidence="4">
    <location>
        <begin position="65"/>
        <end position="80"/>
    </location>
</feature>
<dbReference type="OrthoDB" id="202825at2759"/>
<dbReference type="AlphaFoldDB" id="A0A8J8P2X8"/>
<dbReference type="InterPro" id="IPR004344">
    <property type="entry name" value="TTL/TTLL_fam"/>
</dbReference>
<dbReference type="GO" id="GO:0005524">
    <property type="term" value="F:ATP binding"/>
    <property type="evidence" value="ECO:0007669"/>
    <property type="project" value="UniProtKB-KW"/>
</dbReference>
<keyword evidence="3" id="KW-0067">ATP-binding</keyword>
<evidence type="ECO:0008006" key="7">
    <source>
        <dbReference type="Google" id="ProtNLM"/>
    </source>
</evidence>
<dbReference type="Gene3D" id="3.30.470.20">
    <property type="entry name" value="ATP-grasp fold, B domain"/>
    <property type="match status" value="1"/>
</dbReference>
<evidence type="ECO:0000256" key="4">
    <source>
        <dbReference type="SAM" id="MobiDB-lite"/>
    </source>
</evidence>
<proteinExistence type="predicted"/>
<keyword evidence="6" id="KW-1185">Reference proteome</keyword>
<dbReference type="Proteomes" id="UP000785679">
    <property type="component" value="Unassembled WGS sequence"/>
</dbReference>
<evidence type="ECO:0000256" key="2">
    <source>
        <dbReference type="ARBA" id="ARBA00022741"/>
    </source>
</evidence>